<evidence type="ECO:0000313" key="1">
    <source>
        <dbReference type="EMBL" id="CAJ2637600.1"/>
    </source>
</evidence>
<comment type="caution">
    <text evidence="1">The sequence shown here is derived from an EMBL/GenBank/DDBJ whole genome shotgun (WGS) entry which is preliminary data.</text>
</comment>
<dbReference type="EMBL" id="CASHSV030000013">
    <property type="protein sequence ID" value="CAJ2637600.1"/>
    <property type="molecule type" value="Genomic_DNA"/>
</dbReference>
<organism evidence="1 2">
    <name type="scientific">Trifolium pratense</name>
    <name type="common">Red clover</name>
    <dbReference type="NCBI Taxonomy" id="57577"/>
    <lineage>
        <taxon>Eukaryota</taxon>
        <taxon>Viridiplantae</taxon>
        <taxon>Streptophyta</taxon>
        <taxon>Embryophyta</taxon>
        <taxon>Tracheophyta</taxon>
        <taxon>Spermatophyta</taxon>
        <taxon>Magnoliopsida</taxon>
        <taxon>eudicotyledons</taxon>
        <taxon>Gunneridae</taxon>
        <taxon>Pentapetalae</taxon>
        <taxon>rosids</taxon>
        <taxon>fabids</taxon>
        <taxon>Fabales</taxon>
        <taxon>Fabaceae</taxon>
        <taxon>Papilionoideae</taxon>
        <taxon>50 kb inversion clade</taxon>
        <taxon>NPAAA clade</taxon>
        <taxon>Hologalegina</taxon>
        <taxon>IRL clade</taxon>
        <taxon>Trifolieae</taxon>
        <taxon>Trifolium</taxon>
    </lineage>
</organism>
<dbReference type="Proteomes" id="UP001177021">
    <property type="component" value="Unassembled WGS sequence"/>
</dbReference>
<name>A0ACB0IZE4_TRIPR</name>
<accession>A0ACB0IZE4</accession>
<reference evidence="1" key="1">
    <citation type="submission" date="2023-10" db="EMBL/GenBank/DDBJ databases">
        <authorList>
            <person name="Rodriguez Cubillos JULIANA M."/>
            <person name="De Vega J."/>
        </authorList>
    </citation>
    <scope>NUCLEOTIDE SEQUENCE</scope>
</reference>
<evidence type="ECO:0000313" key="2">
    <source>
        <dbReference type="Proteomes" id="UP001177021"/>
    </source>
</evidence>
<gene>
    <name evidence="1" type="ORF">MILVUS5_LOCUS7943</name>
</gene>
<protein>
    <submittedName>
        <fullName evidence="1">Uncharacterized protein</fullName>
    </submittedName>
</protein>
<sequence>MSIIKIIFIISLSFSSSSSSSSSSPSPPSSSNFTLTQILTNDPSHSFDIASSEFHSLKIDSEINPNGPVTIFVPEDSAFTDAAGYTVLPVENKYFTWQCHMLTGYFSTSVLRQTAKDWPSQSTVGTKIMGKNKFMLHLTTTVNGSVAVSNTQIRAIVTRTVFDKDPIAIYEPVII</sequence>
<keyword evidence="2" id="KW-1185">Reference proteome</keyword>
<proteinExistence type="predicted"/>